<evidence type="ECO:0000313" key="1">
    <source>
        <dbReference type="EMBL" id="EMD40993.1"/>
    </source>
</evidence>
<dbReference type="Gene3D" id="3.40.50.1820">
    <property type="entry name" value="alpha/beta hydrolase"/>
    <property type="match status" value="1"/>
</dbReference>
<dbReference type="Proteomes" id="UP000016930">
    <property type="component" value="Unassembled WGS sequence"/>
</dbReference>
<proteinExistence type="predicted"/>
<dbReference type="AlphaFoldDB" id="M2QV75"/>
<evidence type="ECO:0008006" key="3">
    <source>
        <dbReference type="Google" id="ProtNLM"/>
    </source>
</evidence>
<dbReference type="HOGENOM" id="CLU_101861_0_0_1"/>
<gene>
    <name evidence="1" type="ORF">CERSUDRAFT_44789</name>
</gene>
<name>M2QV75_CERS8</name>
<dbReference type="EMBL" id="KB445792">
    <property type="protein sequence ID" value="EMD40993.1"/>
    <property type="molecule type" value="Genomic_DNA"/>
</dbReference>
<dbReference type="OrthoDB" id="19657at2759"/>
<sequence length="263" mass="30046">MPYVDLHSADDYASIWYTTNTPNGNVGSFDPSKPTIVMLHPLCLDSTWLHPQLDDPRLNSGFNIIAFDTRSTGRSYFRPSGRYDLWVNMGDLAQAFHRLHLPPAHIFACELYAYTALRFAILFPELCLSLTLCNLPTQTELRSVFDAFEELTQMWAYAEDLESFEYSCKELLELCTGTDAHPDLQDELVAYWEVWYPPFRRTYTITNVNLAMNVGASLVWVYSDHLADRATANPTHVTRTCFDQMSDADHTGILTFSRPCLAF</sequence>
<dbReference type="InterPro" id="IPR029058">
    <property type="entry name" value="AB_hydrolase_fold"/>
</dbReference>
<protein>
    <recommendedName>
        <fullName evidence="3">AB hydrolase-1 domain-containing protein</fullName>
    </recommendedName>
</protein>
<reference evidence="1 2" key="1">
    <citation type="journal article" date="2012" name="Proc. Natl. Acad. Sci. U.S.A.">
        <title>Comparative genomics of Ceriporiopsis subvermispora and Phanerochaete chrysosporium provide insight into selective ligninolysis.</title>
        <authorList>
            <person name="Fernandez-Fueyo E."/>
            <person name="Ruiz-Duenas F.J."/>
            <person name="Ferreira P."/>
            <person name="Floudas D."/>
            <person name="Hibbett D.S."/>
            <person name="Canessa P."/>
            <person name="Larrondo L.F."/>
            <person name="James T.Y."/>
            <person name="Seelenfreund D."/>
            <person name="Lobos S."/>
            <person name="Polanco R."/>
            <person name="Tello M."/>
            <person name="Honda Y."/>
            <person name="Watanabe T."/>
            <person name="Watanabe T."/>
            <person name="Ryu J.S."/>
            <person name="Kubicek C.P."/>
            <person name="Schmoll M."/>
            <person name="Gaskell J."/>
            <person name="Hammel K.E."/>
            <person name="St John F.J."/>
            <person name="Vanden Wymelenberg A."/>
            <person name="Sabat G."/>
            <person name="Splinter BonDurant S."/>
            <person name="Syed K."/>
            <person name="Yadav J.S."/>
            <person name="Doddapaneni H."/>
            <person name="Subramanian V."/>
            <person name="Lavin J.L."/>
            <person name="Oguiza J.A."/>
            <person name="Perez G."/>
            <person name="Pisabarro A.G."/>
            <person name="Ramirez L."/>
            <person name="Santoyo F."/>
            <person name="Master E."/>
            <person name="Coutinho P.M."/>
            <person name="Henrissat B."/>
            <person name="Lombard V."/>
            <person name="Magnuson J.K."/>
            <person name="Kuees U."/>
            <person name="Hori C."/>
            <person name="Igarashi K."/>
            <person name="Samejima M."/>
            <person name="Held B.W."/>
            <person name="Barry K.W."/>
            <person name="LaButti K.M."/>
            <person name="Lapidus A."/>
            <person name="Lindquist E.A."/>
            <person name="Lucas S.M."/>
            <person name="Riley R."/>
            <person name="Salamov A.A."/>
            <person name="Hoffmeister D."/>
            <person name="Schwenk D."/>
            <person name="Hadar Y."/>
            <person name="Yarden O."/>
            <person name="de Vries R.P."/>
            <person name="Wiebenga A."/>
            <person name="Stenlid J."/>
            <person name="Eastwood D."/>
            <person name="Grigoriev I.V."/>
            <person name="Berka R.M."/>
            <person name="Blanchette R.A."/>
            <person name="Kersten P."/>
            <person name="Martinez A.T."/>
            <person name="Vicuna R."/>
            <person name="Cullen D."/>
        </authorList>
    </citation>
    <scope>NUCLEOTIDE SEQUENCE [LARGE SCALE GENOMIC DNA]</scope>
    <source>
        <strain evidence="1 2">B</strain>
    </source>
</reference>
<evidence type="ECO:0000313" key="2">
    <source>
        <dbReference type="Proteomes" id="UP000016930"/>
    </source>
</evidence>
<dbReference type="SUPFAM" id="SSF53474">
    <property type="entry name" value="alpha/beta-Hydrolases"/>
    <property type="match status" value="1"/>
</dbReference>
<accession>M2QV75</accession>
<organism evidence="1 2">
    <name type="scientific">Ceriporiopsis subvermispora (strain B)</name>
    <name type="common">White-rot fungus</name>
    <name type="synonym">Gelatoporia subvermispora</name>
    <dbReference type="NCBI Taxonomy" id="914234"/>
    <lineage>
        <taxon>Eukaryota</taxon>
        <taxon>Fungi</taxon>
        <taxon>Dikarya</taxon>
        <taxon>Basidiomycota</taxon>
        <taxon>Agaricomycotina</taxon>
        <taxon>Agaricomycetes</taxon>
        <taxon>Polyporales</taxon>
        <taxon>Gelatoporiaceae</taxon>
        <taxon>Gelatoporia</taxon>
    </lineage>
</organism>
<keyword evidence="2" id="KW-1185">Reference proteome</keyword>